<reference evidence="1" key="1">
    <citation type="journal article" date="2021" name="Proc. Natl. Acad. Sci. U.S.A.">
        <title>A Catalog of Tens of Thousands of Viruses from Human Metagenomes Reveals Hidden Associations with Chronic Diseases.</title>
        <authorList>
            <person name="Tisza M.J."/>
            <person name="Buck C.B."/>
        </authorList>
    </citation>
    <scope>NUCLEOTIDE SEQUENCE</scope>
    <source>
        <strain evidence="1">CtHn727</strain>
    </source>
</reference>
<name>A0A8S5V7Y4_9CAUD</name>
<sequence>MNKMATSKNVEVIEIRPIEVKRAAVRIVGDTPLIMHAWSEKAKREMLEKQMKTAKAKAKDAKNPIEDFIRSMYWKTPMPTEMSQDGFEKAILEGAQFCFPVTAIKQAAISAAFRMGWAKDKMSMRGAFFIDGDDNQMVEIHSDAPVMREDMVKVGMGTADIRYRGEFRNWYADLVVSYNANGIYSLEQIVNIINAGGYACGIGEWRPERDGQYGMFHVATK</sequence>
<proteinExistence type="predicted"/>
<accession>A0A8S5V7Y4</accession>
<protein>
    <submittedName>
        <fullName evidence="1">Uncharacterized protein</fullName>
    </submittedName>
</protein>
<dbReference type="EMBL" id="BK016215">
    <property type="protein sequence ID" value="DAG02806.1"/>
    <property type="molecule type" value="Genomic_DNA"/>
</dbReference>
<evidence type="ECO:0000313" key="1">
    <source>
        <dbReference type="EMBL" id="DAG02806.1"/>
    </source>
</evidence>
<organism evidence="1">
    <name type="scientific">Siphoviridae sp. ctHn727</name>
    <dbReference type="NCBI Taxonomy" id="2825425"/>
    <lineage>
        <taxon>Viruses</taxon>
        <taxon>Duplodnaviria</taxon>
        <taxon>Heunggongvirae</taxon>
        <taxon>Uroviricota</taxon>
        <taxon>Caudoviricetes</taxon>
    </lineage>
</organism>